<protein>
    <recommendedName>
        <fullName evidence="14">Disulfide bond formation protein B</fullName>
    </recommendedName>
    <alternativeName>
        <fullName evidence="14">Disulfide oxidoreductase</fullName>
    </alternativeName>
</protein>
<keyword evidence="11 14" id="KW-1015">Disulfide bond</keyword>
<comment type="function">
    <text evidence="14">Required for disulfide bond formation in some periplasmic proteins. Acts by oxidizing the DsbA protein.</text>
</comment>
<dbReference type="InterPro" id="IPR022920">
    <property type="entry name" value="Disulphide_bond_form_DsbB"/>
</dbReference>
<name>A0A069P9C1_9BURK</name>
<comment type="caution">
    <text evidence="14">Lacks conserved residue(s) required for the propagation of feature annotation.</text>
</comment>
<feature type="transmembrane region" description="Helical" evidence="15">
    <location>
        <begin position="71"/>
        <end position="93"/>
    </location>
</feature>
<evidence type="ECO:0000313" key="18">
    <source>
        <dbReference type="Proteomes" id="UP000027439"/>
    </source>
</evidence>
<feature type="topological domain" description="Periplasmic" evidence="14">
    <location>
        <begin position="90"/>
        <end position="144"/>
    </location>
</feature>
<dbReference type="AlphaFoldDB" id="A0A069P9C1"/>
<dbReference type="EMBL" id="BMEG01000001">
    <property type="protein sequence ID" value="GGD55826.1"/>
    <property type="molecule type" value="Genomic_DNA"/>
</dbReference>
<evidence type="ECO:0000256" key="4">
    <source>
        <dbReference type="ARBA" id="ARBA00022475"/>
    </source>
</evidence>
<dbReference type="GO" id="GO:0015035">
    <property type="term" value="F:protein-disulfide reductase activity"/>
    <property type="evidence" value="ECO:0007669"/>
    <property type="project" value="UniProtKB-UniRule"/>
</dbReference>
<evidence type="ECO:0000256" key="2">
    <source>
        <dbReference type="ARBA" id="ARBA00008823"/>
    </source>
</evidence>
<reference evidence="19" key="3">
    <citation type="journal article" date="2019" name="Int. J. Syst. Evol. Microbiol.">
        <title>The Global Catalogue of Microorganisms (GCM) 10K type strain sequencing project: providing services to taxonomists for standard genome sequencing and annotation.</title>
        <authorList>
            <consortium name="The Broad Institute Genomics Platform"/>
            <consortium name="The Broad Institute Genome Sequencing Center for Infectious Disease"/>
            <person name="Wu L."/>
            <person name="Ma J."/>
        </authorList>
    </citation>
    <scope>NUCLEOTIDE SEQUENCE [LARGE SCALE GENOMIC DNA]</scope>
    <source>
        <strain evidence="19">CGMCC 1.11013</strain>
    </source>
</reference>
<keyword evidence="13 14" id="KW-0676">Redox-active center</keyword>
<dbReference type="Gene3D" id="1.20.1550.10">
    <property type="entry name" value="DsbB-like"/>
    <property type="match status" value="1"/>
</dbReference>
<dbReference type="InterPro" id="IPR050183">
    <property type="entry name" value="DsbB"/>
</dbReference>
<evidence type="ECO:0000313" key="16">
    <source>
        <dbReference type="EMBL" id="GGD55826.1"/>
    </source>
</evidence>
<dbReference type="eggNOG" id="COG1495">
    <property type="taxonomic scope" value="Bacteria"/>
</dbReference>
<reference evidence="16" key="4">
    <citation type="submission" date="2024-05" db="EMBL/GenBank/DDBJ databases">
        <authorList>
            <person name="Sun Q."/>
            <person name="Zhou Y."/>
        </authorList>
    </citation>
    <scope>NUCLEOTIDE SEQUENCE</scope>
    <source>
        <strain evidence="16">CGMCC 1.11013</strain>
    </source>
</reference>
<accession>A0A069P9C1</accession>
<evidence type="ECO:0000256" key="11">
    <source>
        <dbReference type="ARBA" id="ARBA00023157"/>
    </source>
</evidence>
<reference evidence="16" key="1">
    <citation type="journal article" date="2014" name="Int. J. Syst. Evol. Microbiol.">
        <title>Complete genome of a new Firmicutes species belonging to the dominant human colonic microbiota ('Ruminococcus bicirculans') reveals two chromosomes and a selective capacity to utilize plant glucans.</title>
        <authorList>
            <consortium name="NISC Comparative Sequencing Program"/>
            <person name="Wegmann U."/>
            <person name="Louis P."/>
            <person name="Goesmann A."/>
            <person name="Henrissat B."/>
            <person name="Duncan S.H."/>
            <person name="Flint H.J."/>
        </authorList>
    </citation>
    <scope>NUCLEOTIDE SEQUENCE</scope>
    <source>
        <strain evidence="16">CGMCC 1.11013</strain>
    </source>
</reference>
<sequence>MHEDDRVLRRERRLLTLLGFVCLGLVGGALYLQFFHGEDPCPLCIIQRYFFVLVAVFAFLGAGLNGWRGIAVLETLVALSALGGIATAVRHVYVQAHPGFSCGYDALQPVVDGLPPARWLPQVFKVAGLCETPYPPILGLTLPQWSLVAFAVIFVLVAASLLSKRKLRAATR</sequence>
<keyword evidence="9 14" id="KW-0560">Oxidoreductase</keyword>
<dbReference type="SUPFAM" id="SSF158442">
    <property type="entry name" value="DsbB-like"/>
    <property type="match status" value="1"/>
</dbReference>
<evidence type="ECO:0000256" key="1">
    <source>
        <dbReference type="ARBA" id="ARBA00004429"/>
    </source>
</evidence>
<proteinExistence type="inferred from homology"/>
<dbReference type="Proteomes" id="UP000597138">
    <property type="component" value="Unassembled WGS sequence"/>
</dbReference>
<keyword evidence="8 14" id="KW-1133">Transmembrane helix</keyword>
<dbReference type="InterPro" id="IPR023380">
    <property type="entry name" value="DsbB-like_sf"/>
</dbReference>
<evidence type="ECO:0000256" key="13">
    <source>
        <dbReference type="ARBA" id="ARBA00023284"/>
    </source>
</evidence>
<keyword evidence="5" id="KW-0997">Cell inner membrane</keyword>
<keyword evidence="19" id="KW-1185">Reference proteome</keyword>
<reference evidence="17 18" key="2">
    <citation type="submission" date="2014-03" db="EMBL/GenBank/DDBJ databases">
        <title>Draft Genome Sequences of Four Burkholderia Strains.</title>
        <authorList>
            <person name="Liu X.Y."/>
            <person name="Li C.X."/>
            <person name="Xu J.H."/>
        </authorList>
    </citation>
    <scope>NUCLEOTIDE SEQUENCE [LARGE SCALE GENOMIC DNA]</scope>
    <source>
        <strain evidence="17 18">R27</strain>
    </source>
</reference>
<dbReference type="InterPro" id="IPR003752">
    <property type="entry name" value="DiS_bond_form_DsbB/BdbC"/>
</dbReference>
<feature type="transmembrane region" description="Helical" evidence="15">
    <location>
        <begin position="14"/>
        <end position="34"/>
    </location>
</feature>
<keyword evidence="7 14" id="KW-0249">Electron transport</keyword>
<keyword evidence="3 14" id="KW-0813">Transport</keyword>
<keyword evidence="6 14" id="KW-0812">Transmembrane</keyword>
<dbReference type="STRING" id="1071679.BG57_16520"/>
<dbReference type="HAMAP" id="MF_00286">
    <property type="entry name" value="DsbB"/>
    <property type="match status" value="1"/>
</dbReference>
<evidence type="ECO:0000313" key="17">
    <source>
        <dbReference type="EMBL" id="KDR36459.1"/>
    </source>
</evidence>
<evidence type="ECO:0000256" key="7">
    <source>
        <dbReference type="ARBA" id="ARBA00022982"/>
    </source>
</evidence>
<keyword evidence="12 14" id="KW-0143">Chaperone</keyword>
<dbReference type="RefSeq" id="WP_035961127.1">
    <property type="nucleotide sequence ID" value="NZ_BMEG01000001.1"/>
</dbReference>
<feature type="topological domain" description="Cytoplasmic" evidence="14">
    <location>
        <begin position="66"/>
        <end position="71"/>
    </location>
</feature>
<dbReference type="OrthoDB" id="3711263at2"/>
<gene>
    <name evidence="14 16" type="primary">dsbB</name>
    <name evidence="17" type="ORF">BG57_16520</name>
    <name evidence="16" type="ORF">GCM10010985_06980</name>
</gene>
<evidence type="ECO:0000256" key="15">
    <source>
        <dbReference type="SAM" id="Phobius"/>
    </source>
</evidence>
<feature type="topological domain" description="Cytoplasmic" evidence="14">
    <location>
        <begin position="1"/>
        <end position="14"/>
    </location>
</feature>
<dbReference type="PANTHER" id="PTHR36570:SF3">
    <property type="entry name" value="DISULFIDE BOND FORMATION PROTEIN B"/>
    <property type="match status" value="1"/>
</dbReference>
<keyword evidence="4 14" id="KW-1003">Cell membrane</keyword>
<evidence type="ECO:0000256" key="3">
    <source>
        <dbReference type="ARBA" id="ARBA00022448"/>
    </source>
</evidence>
<feature type="topological domain" description="Cytoplasmic" evidence="14">
    <location>
        <begin position="164"/>
        <end position="172"/>
    </location>
</feature>
<evidence type="ECO:0000256" key="6">
    <source>
        <dbReference type="ARBA" id="ARBA00022692"/>
    </source>
</evidence>
<comment type="similarity">
    <text evidence="2 14">Belongs to the DsbB family.</text>
</comment>
<keyword evidence="10 14" id="KW-0472">Membrane</keyword>
<dbReference type="GO" id="GO:0009055">
    <property type="term" value="F:electron transfer activity"/>
    <property type="evidence" value="ECO:0007669"/>
    <property type="project" value="UniProtKB-UniRule"/>
</dbReference>
<evidence type="ECO:0000256" key="14">
    <source>
        <dbReference type="HAMAP-Rule" id="MF_00286"/>
    </source>
</evidence>
<evidence type="ECO:0000256" key="9">
    <source>
        <dbReference type="ARBA" id="ARBA00023002"/>
    </source>
</evidence>
<comment type="subcellular location">
    <subcellularLocation>
        <location evidence="1">Cell inner membrane</location>
        <topology evidence="1">Multi-pass membrane protein</topology>
    </subcellularLocation>
    <subcellularLocation>
        <location evidence="14">Cell membrane</location>
        <topology evidence="14">Multi-pass membrane protein</topology>
    </subcellularLocation>
</comment>
<feature type="disulfide bond" description="Redox-active" evidence="14">
    <location>
        <begin position="41"/>
        <end position="44"/>
    </location>
</feature>
<evidence type="ECO:0000256" key="12">
    <source>
        <dbReference type="ARBA" id="ARBA00023186"/>
    </source>
</evidence>
<dbReference type="EMBL" id="JFHE01000003">
    <property type="protein sequence ID" value="KDR36459.1"/>
    <property type="molecule type" value="Genomic_DNA"/>
</dbReference>
<evidence type="ECO:0000256" key="10">
    <source>
        <dbReference type="ARBA" id="ARBA00023136"/>
    </source>
</evidence>
<dbReference type="NCBIfam" id="NF002552">
    <property type="entry name" value="PRK02110.1"/>
    <property type="match status" value="1"/>
</dbReference>
<comment type="caution">
    <text evidence="17">The sequence shown here is derived from an EMBL/GenBank/DDBJ whole genome shotgun (WGS) entry which is preliminary data.</text>
</comment>
<feature type="topological domain" description="Periplasmic" evidence="14">
    <location>
        <begin position="32"/>
        <end position="49"/>
    </location>
</feature>
<feature type="transmembrane region" description="Helical" evidence="15">
    <location>
        <begin position="142"/>
        <end position="162"/>
    </location>
</feature>
<organism evidence="17 18">
    <name type="scientific">Caballeronia grimmiae</name>
    <dbReference type="NCBI Taxonomy" id="1071679"/>
    <lineage>
        <taxon>Bacteria</taxon>
        <taxon>Pseudomonadati</taxon>
        <taxon>Pseudomonadota</taxon>
        <taxon>Betaproteobacteria</taxon>
        <taxon>Burkholderiales</taxon>
        <taxon>Burkholderiaceae</taxon>
        <taxon>Caballeronia</taxon>
    </lineage>
</organism>
<dbReference type="PANTHER" id="PTHR36570">
    <property type="entry name" value="DISULFIDE BOND FORMATION PROTEIN B"/>
    <property type="match status" value="1"/>
</dbReference>
<evidence type="ECO:0000256" key="5">
    <source>
        <dbReference type="ARBA" id="ARBA00022519"/>
    </source>
</evidence>
<dbReference type="GO" id="GO:0006457">
    <property type="term" value="P:protein folding"/>
    <property type="evidence" value="ECO:0007669"/>
    <property type="project" value="InterPro"/>
</dbReference>
<dbReference type="GO" id="GO:0005886">
    <property type="term" value="C:plasma membrane"/>
    <property type="evidence" value="ECO:0007669"/>
    <property type="project" value="UniProtKB-SubCell"/>
</dbReference>
<feature type="transmembrane region" description="Helical" evidence="15">
    <location>
        <begin position="46"/>
        <end position="64"/>
    </location>
</feature>
<dbReference type="Proteomes" id="UP000027439">
    <property type="component" value="Unassembled WGS sequence"/>
</dbReference>
<evidence type="ECO:0000313" key="19">
    <source>
        <dbReference type="Proteomes" id="UP000597138"/>
    </source>
</evidence>
<dbReference type="Pfam" id="PF02600">
    <property type="entry name" value="DsbB"/>
    <property type="match status" value="1"/>
</dbReference>
<evidence type="ECO:0000256" key="8">
    <source>
        <dbReference type="ARBA" id="ARBA00022989"/>
    </source>
</evidence>